<accession>A0A2N9JJF6</accession>
<feature type="region of interest" description="Disordered" evidence="2">
    <location>
        <begin position="22"/>
        <end position="45"/>
    </location>
</feature>
<gene>
    <name evidence="4" type="ORF">MPLG2_2683</name>
</gene>
<feature type="domain" description="FHA" evidence="3">
    <location>
        <begin position="206"/>
        <end position="259"/>
    </location>
</feature>
<dbReference type="SMART" id="SM00240">
    <property type="entry name" value="FHA"/>
    <property type="match status" value="1"/>
</dbReference>
<dbReference type="KEGG" id="mgg:MPLG2_2683"/>
<dbReference type="EMBL" id="LT985188">
    <property type="protein sequence ID" value="SPD87713.1"/>
    <property type="molecule type" value="Genomic_DNA"/>
</dbReference>
<evidence type="ECO:0000256" key="1">
    <source>
        <dbReference type="ARBA" id="ARBA00022553"/>
    </source>
</evidence>
<name>A0A2N9JJF6_9ACTN</name>
<organism evidence="4 5">
    <name type="scientific">Micropruina glycogenica</name>
    <dbReference type="NCBI Taxonomy" id="75385"/>
    <lineage>
        <taxon>Bacteria</taxon>
        <taxon>Bacillati</taxon>
        <taxon>Actinomycetota</taxon>
        <taxon>Actinomycetes</taxon>
        <taxon>Propionibacteriales</taxon>
        <taxon>Nocardioidaceae</taxon>
        <taxon>Micropruina</taxon>
    </lineage>
</organism>
<dbReference type="Gene3D" id="3.30.2320.60">
    <property type="entry name" value="FhaA, phosphopeptide-binding domain (DUF3662)"/>
    <property type="match status" value="1"/>
</dbReference>
<feature type="compositionally biased region" description="Low complexity" evidence="2">
    <location>
        <begin position="22"/>
        <end position="36"/>
    </location>
</feature>
<dbReference type="Gene3D" id="2.60.200.20">
    <property type="match status" value="1"/>
</dbReference>
<sequence>MTRQRALMPASVRAPARAATLNFSSSTRNSTSTPPTAERLPQGRSTTLGRMGVFDRVEKKLEGAVNGVFARAFKGDVQPVEITARLQRELDTEAKLLNRERKLVPNDFTVQLSKHDHDRLAPYSKMLNSEVIPQLRDYAADKGYIFNGPVTIDYELDDSLPTGRFTVTSAAVAGVDGSDASSSQIRRANLVIEVNGVRHPLNPPGVVLGRGTEADLRINDPGISRRHARIDVQGADGEQQITIEDLGSTNGIVINGQRVRHATLSAGSRFEIGSTRISITSPGSDV</sequence>
<dbReference type="CDD" id="cd00060">
    <property type="entry name" value="FHA"/>
    <property type="match status" value="1"/>
</dbReference>
<dbReference type="PROSITE" id="PS50006">
    <property type="entry name" value="FHA_DOMAIN"/>
    <property type="match status" value="1"/>
</dbReference>
<dbReference type="PANTHER" id="PTHR23308">
    <property type="entry name" value="NUCLEAR INHIBITOR OF PROTEIN PHOSPHATASE-1"/>
    <property type="match status" value="1"/>
</dbReference>
<keyword evidence="1" id="KW-0597">Phosphoprotein</keyword>
<dbReference type="InterPro" id="IPR050923">
    <property type="entry name" value="Cell_Proc_Reg/RNA_Proc"/>
</dbReference>
<reference evidence="4 5" key="1">
    <citation type="submission" date="2018-02" db="EMBL/GenBank/DDBJ databases">
        <authorList>
            <person name="Cohen D.B."/>
            <person name="Kent A.D."/>
        </authorList>
    </citation>
    <scope>NUCLEOTIDE SEQUENCE [LARGE SCALE GENOMIC DNA]</scope>
    <source>
        <strain evidence="4">1</strain>
    </source>
</reference>
<dbReference type="InterPro" id="IPR008984">
    <property type="entry name" value="SMAD_FHA_dom_sf"/>
</dbReference>
<evidence type="ECO:0000256" key="2">
    <source>
        <dbReference type="SAM" id="MobiDB-lite"/>
    </source>
</evidence>
<dbReference type="AlphaFoldDB" id="A0A2N9JJF6"/>
<dbReference type="InterPro" id="IPR022128">
    <property type="entry name" value="FhaA_N"/>
</dbReference>
<protein>
    <submittedName>
        <fullName evidence="4">FHA domain protein</fullName>
    </submittedName>
</protein>
<keyword evidence="5" id="KW-1185">Reference proteome</keyword>
<dbReference type="Proteomes" id="UP000238164">
    <property type="component" value="Chromosome 1"/>
</dbReference>
<evidence type="ECO:0000259" key="3">
    <source>
        <dbReference type="PROSITE" id="PS50006"/>
    </source>
</evidence>
<dbReference type="Pfam" id="PF00498">
    <property type="entry name" value="FHA"/>
    <property type="match status" value="1"/>
</dbReference>
<evidence type="ECO:0000313" key="5">
    <source>
        <dbReference type="Proteomes" id="UP000238164"/>
    </source>
</evidence>
<dbReference type="InterPro" id="IPR000253">
    <property type="entry name" value="FHA_dom"/>
</dbReference>
<dbReference type="Pfam" id="PF12401">
    <property type="entry name" value="FhaA_N"/>
    <property type="match status" value="1"/>
</dbReference>
<dbReference type="InterPro" id="IPR042287">
    <property type="entry name" value="FhaA_N_sf"/>
</dbReference>
<dbReference type="SUPFAM" id="SSF49879">
    <property type="entry name" value="SMAD/FHA domain"/>
    <property type="match status" value="1"/>
</dbReference>
<evidence type="ECO:0000313" key="4">
    <source>
        <dbReference type="EMBL" id="SPD87713.1"/>
    </source>
</evidence>
<proteinExistence type="predicted"/>